<comment type="caution">
    <text evidence="1">The sequence shown here is derived from an EMBL/GenBank/DDBJ whole genome shotgun (WGS) entry which is preliminary data.</text>
</comment>
<organism evidence="1 2">
    <name type="scientific">Streblomastix strix</name>
    <dbReference type="NCBI Taxonomy" id="222440"/>
    <lineage>
        <taxon>Eukaryota</taxon>
        <taxon>Metamonada</taxon>
        <taxon>Preaxostyla</taxon>
        <taxon>Oxymonadida</taxon>
        <taxon>Streblomastigidae</taxon>
        <taxon>Streblomastix</taxon>
    </lineage>
</organism>
<evidence type="ECO:0000313" key="1">
    <source>
        <dbReference type="EMBL" id="KAA6388968.1"/>
    </source>
</evidence>
<sequence>NLQRISRFLRDIHQGRNYLKPYFQTLPLLARRSIEQIEEEGANEELEAQMINKGYSWNIKREANDAKAETLNHFIHKRRR</sequence>
<gene>
    <name evidence="1" type="ORF">EZS28_015509</name>
</gene>
<proteinExistence type="predicted"/>
<dbReference type="AlphaFoldDB" id="A0A5J4W2D3"/>
<feature type="non-terminal residue" evidence="1">
    <location>
        <position position="1"/>
    </location>
</feature>
<reference evidence="1 2" key="1">
    <citation type="submission" date="2019-03" db="EMBL/GenBank/DDBJ databases">
        <title>Single cell metagenomics reveals metabolic interactions within the superorganism composed of flagellate Streblomastix strix and complex community of Bacteroidetes bacteria on its surface.</title>
        <authorList>
            <person name="Treitli S.C."/>
            <person name="Kolisko M."/>
            <person name="Husnik F."/>
            <person name="Keeling P."/>
            <person name="Hampl V."/>
        </authorList>
    </citation>
    <scope>NUCLEOTIDE SEQUENCE [LARGE SCALE GENOMIC DNA]</scope>
    <source>
        <strain evidence="1">ST1C</strain>
    </source>
</reference>
<accession>A0A5J4W2D3</accession>
<protein>
    <submittedName>
        <fullName evidence="1">Uncharacterized protein</fullName>
    </submittedName>
</protein>
<dbReference type="EMBL" id="SNRW01003766">
    <property type="protein sequence ID" value="KAA6388968.1"/>
    <property type="molecule type" value="Genomic_DNA"/>
</dbReference>
<name>A0A5J4W2D3_9EUKA</name>
<evidence type="ECO:0000313" key="2">
    <source>
        <dbReference type="Proteomes" id="UP000324800"/>
    </source>
</evidence>
<dbReference type="Proteomes" id="UP000324800">
    <property type="component" value="Unassembled WGS sequence"/>
</dbReference>